<dbReference type="NCBIfam" id="TIGR00097">
    <property type="entry name" value="HMP-P_kinase"/>
    <property type="match status" value="1"/>
</dbReference>
<sequence length="300" mass="30306">MSRAQSPQAVSGRAGEKKGANPPQVVSGRAGDDRETKKGRVLILAGSDSGGGAGIQADIKAVTMLGGFAATAITAVTVQNTLGVHGVHPLPLDVIEAQARAVLDDIGADALKTGMLGSVEVVETVAGLIDYAAGVPAVVDPVMIAKGGSPLLAETAVEAVRRLMVPRAFLLTPNAPEAEALTGLAVADLAGQRRAGEALLKMGARAVLMKGGHVPGPTVVDLLLTADGETVLESERVETRHTHGTGCTLASACAAGIAKGLPLPVAVAEGWAYVAEAIRRAPGLGQGHGPLDHAWPVRGR</sequence>
<protein>
    <recommendedName>
        <fullName evidence="2">hydroxymethylpyrimidine kinase</fullName>
        <ecNumber evidence="2">2.7.1.49</ecNumber>
    </recommendedName>
</protein>
<evidence type="ECO:0000256" key="2">
    <source>
        <dbReference type="ARBA" id="ARBA00012135"/>
    </source>
</evidence>
<dbReference type="InterPro" id="IPR029056">
    <property type="entry name" value="Ribokinase-like"/>
</dbReference>
<keyword evidence="5" id="KW-0808">Transferase</keyword>
<keyword evidence="5" id="KW-0418">Kinase</keyword>
<dbReference type="PANTHER" id="PTHR20858:SF17">
    <property type="entry name" value="HYDROXYMETHYLPYRIMIDINE_PHOSPHOMETHYLPYRIMIDINE KINASE THI20-RELATED"/>
    <property type="match status" value="1"/>
</dbReference>
<proteinExistence type="predicted"/>
<dbReference type="Proteomes" id="UP001363460">
    <property type="component" value="Chromosome"/>
</dbReference>
<dbReference type="CDD" id="cd01169">
    <property type="entry name" value="HMPP_kinase"/>
    <property type="match status" value="1"/>
</dbReference>
<keyword evidence="6" id="KW-1185">Reference proteome</keyword>
<dbReference type="GO" id="GO:0008902">
    <property type="term" value="F:hydroxymethylpyrimidine kinase activity"/>
    <property type="evidence" value="ECO:0007669"/>
    <property type="project" value="UniProtKB-EC"/>
</dbReference>
<dbReference type="EMBL" id="CP146369">
    <property type="protein sequence ID" value="WWT54490.1"/>
    <property type="molecule type" value="Genomic_DNA"/>
</dbReference>
<accession>A0ABZ2IA68</accession>
<dbReference type="Pfam" id="PF08543">
    <property type="entry name" value="Phos_pyr_kin"/>
    <property type="match status" value="1"/>
</dbReference>
<dbReference type="PANTHER" id="PTHR20858">
    <property type="entry name" value="PHOSPHOMETHYLPYRIMIDINE KINASE"/>
    <property type="match status" value="1"/>
</dbReference>
<reference evidence="5 6" key="1">
    <citation type="submission" date="2024-02" db="EMBL/GenBank/DDBJ databases">
        <title>Distribution and functional of Brevundimonas-related endobacteria within Verticillium dahliae.</title>
        <authorList>
            <person name="Zeng H."/>
        </authorList>
    </citation>
    <scope>NUCLEOTIDE SEQUENCE [LARGE SCALE GENOMIC DNA]</scope>
    <source>
        <strain evidence="5 6">TRM 44200</strain>
    </source>
</reference>
<organism evidence="5 6">
    <name type="scientific">Brevundimonas olei</name>
    <dbReference type="NCBI Taxonomy" id="657642"/>
    <lineage>
        <taxon>Bacteria</taxon>
        <taxon>Pseudomonadati</taxon>
        <taxon>Pseudomonadota</taxon>
        <taxon>Alphaproteobacteria</taxon>
        <taxon>Caulobacterales</taxon>
        <taxon>Caulobacteraceae</taxon>
        <taxon>Brevundimonas</taxon>
    </lineage>
</organism>
<dbReference type="InterPro" id="IPR013749">
    <property type="entry name" value="PM/HMP-P_kinase-1"/>
</dbReference>
<evidence type="ECO:0000259" key="4">
    <source>
        <dbReference type="Pfam" id="PF08543"/>
    </source>
</evidence>
<evidence type="ECO:0000313" key="5">
    <source>
        <dbReference type="EMBL" id="WWT54490.1"/>
    </source>
</evidence>
<evidence type="ECO:0000256" key="3">
    <source>
        <dbReference type="SAM" id="MobiDB-lite"/>
    </source>
</evidence>
<dbReference type="EC" id="2.7.1.49" evidence="2"/>
<dbReference type="Gene3D" id="3.40.1190.20">
    <property type="match status" value="1"/>
</dbReference>
<dbReference type="RefSeq" id="WP_338576727.1">
    <property type="nucleotide sequence ID" value="NZ_CP146369.1"/>
</dbReference>
<comment type="pathway">
    <text evidence="1">Cofactor biosynthesis; thiamine diphosphate biosynthesis.</text>
</comment>
<gene>
    <name evidence="5" type="primary">thiD</name>
    <name evidence="5" type="ORF">V8J38_14760</name>
</gene>
<feature type="region of interest" description="Disordered" evidence="3">
    <location>
        <begin position="1"/>
        <end position="34"/>
    </location>
</feature>
<evidence type="ECO:0000313" key="6">
    <source>
        <dbReference type="Proteomes" id="UP001363460"/>
    </source>
</evidence>
<dbReference type="SUPFAM" id="SSF53613">
    <property type="entry name" value="Ribokinase-like"/>
    <property type="match status" value="1"/>
</dbReference>
<dbReference type="GO" id="GO:0008972">
    <property type="term" value="F:phosphomethylpyrimidine kinase activity"/>
    <property type="evidence" value="ECO:0007669"/>
    <property type="project" value="UniProtKB-EC"/>
</dbReference>
<dbReference type="InterPro" id="IPR004399">
    <property type="entry name" value="HMP/HMP-P_kinase_dom"/>
</dbReference>
<name>A0ABZ2IA68_9CAUL</name>
<feature type="domain" description="Pyridoxamine kinase/Phosphomethylpyrimidine kinase" evidence="4">
    <location>
        <begin position="48"/>
        <end position="292"/>
    </location>
</feature>
<evidence type="ECO:0000256" key="1">
    <source>
        <dbReference type="ARBA" id="ARBA00004948"/>
    </source>
</evidence>